<dbReference type="SUPFAM" id="SSF52172">
    <property type="entry name" value="CheY-like"/>
    <property type="match status" value="1"/>
</dbReference>
<dbReference type="InterPro" id="IPR001789">
    <property type="entry name" value="Sig_transdc_resp-reg_receiver"/>
</dbReference>
<gene>
    <name evidence="6" type="ORF">DXD95_02590</name>
</gene>
<evidence type="ECO:0000313" key="7">
    <source>
        <dbReference type="Proteomes" id="UP000260642"/>
    </source>
</evidence>
<dbReference type="SMART" id="SM00448">
    <property type="entry name" value="REC"/>
    <property type="match status" value="1"/>
</dbReference>
<protein>
    <recommendedName>
        <fullName evidence="1">Stage 0 sporulation protein A homolog</fullName>
    </recommendedName>
</protein>
<evidence type="ECO:0000313" key="6">
    <source>
        <dbReference type="EMBL" id="RGI69999.1"/>
    </source>
</evidence>
<evidence type="ECO:0000256" key="1">
    <source>
        <dbReference type="ARBA" id="ARBA00018672"/>
    </source>
</evidence>
<dbReference type="PROSITE" id="PS50930">
    <property type="entry name" value="HTH_LYTTR"/>
    <property type="match status" value="1"/>
</dbReference>
<feature type="domain" description="Response regulatory" evidence="4">
    <location>
        <begin position="3"/>
        <end position="122"/>
    </location>
</feature>
<proteinExistence type="predicted"/>
<dbReference type="SMART" id="SM00850">
    <property type="entry name" value="LytTR"/>
    <property type="match status" value="1"/>
</dbReference>
<dbReference type="GO" id="GO:0000156">
    <property type="term" value="F:phosphorelay response regulator activity"/>
    <property type="evidence" value="ECO:0007669"/>
    <property type="project" value="InterPro"/>
</dbReference>
<dbReference type="PANTHER" id="PTHR37299">
    <property type="entry name" value="TRANSCRIPTIONAL REGULATOR-RELATED"/>
    <property type="match status" value="1"/>
</dbReference>
<dbReference type="RefSeq" id="WP_117481546.1">
    <property type="nucleotide sequence ID" value="NZ_QSOB01000003.1"/>
</dbReference>
<dbReference type="AlphaFoldDB" id="A0A3E4EFN0"/>
<dbReference type="GO" id="GO:0003677">
    <property type="term" value="F:DNA binding"/>
    <property type="evidence" value="ECO:0007669"/>
    <property type="project" value="UniProtKB-KW"/>
</dbReference>
<dbReference type="InterPro" id="IPR046947">
    <property type="entry name" value="LytR-like"/>
</dbReference>
<keyword evidence="3" id="KW-0597">Phosphoprotein</keyword>
<feature type="modified residue" description="4-aspartylphosphate" evidence="3">
    <location>
        <position position="59"/>
    </location>
</feature>
<organism evidence="6 7">
    <name type="scientific">Agathobacter rectalis</name>
    <dbReference type="NCBI Taxonomy" id="39491"/>
    <lineage>
        <taxon>Bacteria</taxon>
        <taxon>Bacillati</taxon>
        <taxon>Bacillota</taxon>
        <taxon>Clostridia</taxon>
        <taxon>Lachnospirales</taxon>
        <taxon>Lachnospiraceae</taxon>
        <taxon>Agathobacter</taxon>
    </lineage>
</organism>
<sequence length="242" mass="28557">MINIAICDDVVSTTGKIETMLQNIAKRNFMPVDTDVFWKGEHLVDSVEMGNSFDIIFLDIEMGQEDGITVARRIRKIDKSVLIVYVTSHENYMMESFEIRPFRFLVKPVSREMMERCLQAAYEEISSTDSYFRYSYQRINHKITIGEILYFESNRRKVKIITEKENFELYGKLNDIEKSLERSKVAFLRVHQSFLVSYKHVEEIGYDFVVLNNGKRIPISEDRRKIISGQYCKMEDTFYIDV</sequence>
<dbReference type="Gene3D" id="2.40.50.1020">
    <property type="entry name" value="LytTr DNA-binding domain"/>
    <property type="match status" value="1"/>
</dbReference>
<dbReference type="InterPro" id="IPR007492">
    <property type="entry name" value="LytTR_DNA-bd_dom"/>
</dbReference>
<dbReference type="EMBL" id="QSOB01000003">
    <property type="protein sequence ID" value="RGI69999.1"/>
    <property type="molecule type" value="Genomic_DNA"/>
</dbReference>
<feature type="domain" description="HTH LytTR-type" evidence="5">
    <location>
        <begin position="141"/>
        <end position="233"/>
    </location>
</feature>
<evidence type="ECO:0000256" key="3">
    <source>
        <dbReference type="PROSITE-ProRule" id="PRU00169"/>
    </source>
</evidence>
<dbReference type="Pfam" id="PF04397">
    <property type="entry name" value="LytTR"/>
    <property type="match status" value="1"/>
</dbReference>
<accession>A0A3E4EFN0</accession>
<dbReference type="Proteomes" id="UP000260642">
    <property type="component" value="Unassembled WGS sequence"/>
</dbReference>
<comment type="caution">
    <text evidence="6">The sequence shown here is derived from an EMBL/GenBank/DDBJ whole genome shotgun (WGS) entry which is preliminary data.</text>
</comment>
<evidence type="ECO:0000259" key="4">
    <source>
        <dbReference type="PROSITE" id="PS50110"/>
    </source>
</evidence>
<evidence type="ECO:0000259" key="5">
    <source>
        <dbReference type="PROSITE" id="PS50930"/>
    </source>
</evidence>
<dbReference type="Pfam" id="PF00072">
    <property type="entry name" value="Response_reg"/>
    <property type="match status" value="1"/>
</dbReference>
<dbReference type="Gene3D" id="3.40.50.2300">
    <property type="match status" value="1"/>
</dbReference>
<evidence type="ECO:0000256" key="2">
    <source>
        <dbReference type="ARBA" id="ARBA00024867"/>
    </source>
</evidence>
<reference evidence="6 7" key="1">
    <citation type="submission" date="2018-08" db="EMBL/GenBank/DDBJ databases">
        <title>A genome reference for cultivated species of the human gut microbiota.</title>
        <authorList>
            <person name="Zou Y."/>
            <person name="Xue W."/>
            <person name="Luo G."/>
        </authorList>
    </citation>
    <scope>NUCLEOTIDE SEQUENCE [LARGE SCALE GENOMIC DNA]</scope>
    <source>
        <strain evidence="6 7">TM10-3</strain>
    </source>
</reference>
<dbReference type="PANTHER" id="PTHR37299:SF1">
    <property type="entry name" value="STAGE 0 SPORULATION PROTEIN A HOMOLOG"/>
    <property type="match status" value="1"/>
</dbReference>
<name>A0A3E4EFN0_9FIRM</name>
<dbReference type="PROSITE" id="PS50110">
    <property type="entry name" value="RESPONSE_REGULATORY"/>
    <property type="match status" value="1"/>
</dbReference>
<keyword evidence="6" id="KW-0238">DNA-binding</keyword>
<dbReference type="InterPro" id="IPR011006">
    <property type="entry name" value="CheY-like_superfamily"/>
</dbReference>
<comment type="function">
    <text evidence="2">May play the central regulatory role in sporulation. It may be an element of the effector pathway responsible for the activation of sporulation genes in response to nutritional stress. Spo0A may act in concert with spo0H (a sigma factor) to control the expression of some genes that are critical to the sporulation process.</text>
</comment>